<evidence type="ECO:0008006" key="3">
    <source>
        <dbReference type="Google" id="ProtNLM"/>
    </source>
</evidence>
<reference evidence="1 2" key="1">
    <citation type="submission" date="2020-03" db="EMBL/GenBank/DDBJ databases">
        <title>Draft genome of Streptomyces sp. ventii, isolated from the Axial Seamount in the Pacific Ocean, and resequencing of the two type strains Streptomyces lonarensis strain NCL 716 and Streptomyces bohaiensis strain 11A07.</title>
        <authorList>
            <person name="Loughran R.M."/>
            <person name="Pfannmuller K.M."/>
            <person name="Wasson B.J."/>
            <person name="Deadmond M.C."/>
            <person name="Paddock B.E."/>
            <person name="Koyack M.J."/>
            <person name="Gallegos D.A."/>
            <person name="Mitchell E.A."/>
            <person name="Ushijima B."/>
            <person name="Saw J.H."/>
            <person name="Mcphail K.L."/>
            <person name="Videau P."/>
        </authorList>
    </citation>
    <scope>NUCLEOTIDE SEQUENCE [LARGE SCALE GENOMIC DNA]</scope>
    <source>
        <strain evidence="1 2">11A07</strain>
    </source>
</reference>
<sequence>MLRRINVGMRALVIATVLVIMAGSGWPEVREARATTVADEASDAARLPQPAPAQLAMTLEERKAQIRSGLEAGEAEIPDGAARRPEASDGASVVTPLAQSAWTVLPWGSPGAHDTLMGLRTSVAVPGMEVLANVSISHTGAPAMNEVDWRDVRVT</sequence>
<evidence type="ECO:0000313" key="1">
    <source>
        <dbReference type="EMBL" id="NJQ16047.1"/>
    </source>
</evidence>
<protein>
    <recommendedName>
        <fullName evidence="3">Sortase</fullName>
    </recommendedName>
</protein>
<dbReference type="RefSeq" id="WP_168088788.1">
    <property type="nucleotide sequence ID" value="NZ_BHZH01000102.1"/>
</dbReference>
<dbReference type="EMBL" id="JAAVJC010000115">
    <property type="protein sequence ID" value="NJQ16047.1"/>
    <property type="molecule type" value="Genomic_DNA"/>
</dbReference>
<name>A0ABX1CF51_9ACTN</name>
<comment type="caution">
    <text evidence="1">The sequence shown here is derived from an EMBL/GenBank/DDBJ whole genome shotgun (WGS) entry which is preliminary data.</text>
</comment>
<evidence type="ECO:0000313" key="2">
    <source>
        <dbReference type="Proteomes" id="UP000727056"/>
    </source>
</evidence>
<organism evidence="1 2">
    <name type="scientific">Streptomyces bohaiensis</name>
    <dbReference type="NCBI Taxonomy" id="1431344"/>
    <lineage>
        <taxon>Bacteria</taxon>
        <taxon>Bacillati</taxon>
        <taxon>Actinomycetota</taxon>
        <taxon>Actinomycetes</taxon>
        <taxon>Kitasatosporales</taxon>
        <taxon>Streptomycetaceae</taxon>
        <taxon>Streptomyces</taxon>
    </lineage>
</organism>
<dbReference type="Proteomes" id="UP000727056">
    <property type="component" value="Unassembled WGS sequence"/>
</dbReference>
<keyword evidence="2" id="KW-1185">Reference proteome</keyword>
<gene>
    <name evidence="1" type="ORF">HCN52_14095</name>
</gene>
<proteinExistence type="predicted"/>
<accession>A0ABX1CF51</accession>